<evidence type="ECO:0000313" key="1">
    <source>
        <dbReference type="EMBL" id="BBE42228.1"/>
    </source>
</evidence>
<accession>A0A4P2VMI5</accession>
<name>A0A4P2VMI5_9ARCH</name>
<dbReference type="KEGG" id="ccai:NAS2_0839"/>
<dbReference type="AlphaFoldDB" id="A0A4P2VMI5"/>
<reference evidence="1 2" key="1">
    <citation type="journal article" date="2019" name="ISME J.">
        <title>Isolation and characterization of a thermophilic sulfur- and iron-reducing thaumarchaeote from a terrestrial acidic hot spring.</title>
        <authorList>
            <person name="Kato S."/>
            <person name="Itoh T."/>
            <person name="Yuki M."/>
            <person name="Nagamori M."/>
            <person name="Ohnishi M."/>
            <person name="Uematsu K."/>
            <person name="Suzuki K."/>
            <person name="Takashina T."/>
            <person name="Ohkuma M."/>
        </authorList>
    </citation>
    <scope>NUCLEOTIDE SEQUENCE [LARGE SCALE GENOMIC DNA]</scope>
    <source>
        <strain evidence="1 2">NAS-02</strain>
    </source>
</reference>
<sequence length="48" mass="5191">MAITALSYLNDSVERPPHLETIIEVNRDCAVVIASGHHSAYALDRGSP</sequence>
<proteinExistence type="predicted"/>
<gene>
    <name evidence="1" type="ORF">NAS2_0839</name>
</gene>
<dbReference type="Proteomes" id="UP000509448">
    <property type="component" value="Chromosome"/>
</dbReference>
<dbReference type="EMBL" id="AP018732">
    <property type="protein sequence ID" value="BBE42228.1"/>
    <property type="molecule type" value="Genomic_DNA"/>
</dbReference>
<organism evidence="1 2">
    <name type="scientific">Conexivisphaera calida</name>
    <dbReference type="NCBI Taxonomy" id="1874277"/>
    <lineage>
        <taxon>Archaea</taxon>
        <taxon>Nitrososphaerota</taxon>
        <taxon>Conexivisphaeria</taxon>
        <taxon>Conexivisphaerales</taxon>
        <taxon>Conexivisphaeraceae</taxon>
        <taxon>Conexivisphaera</taxon>
    </lineage>
</organism>
<evidence type="ECO:0000313" key="2">
    <source>
        <dbReference type="Proteomes" id="UP000509448"/>
    </source>
</evidence>
<keyword evidence="2" id="KW-1185">Reference proteome</keyword>
<protein>
    <submittedName>
        <fullName evidence="1">Uncharacterized protein</fullName>
    </submittedName>
</protein>